<organism evidence="1 2">
    <name type="scientific">Paraburkholderia largidicola</name>
    <dbReference type="NCBI Taxonomy" id="3014751"/>
    <lineage>
        <taxon>Bacteria</taxon>
        <taxon>Pseudomonadati</taxon>
        <taxon>Pseudomonadota</taxon>
        <taxon>Betaproteobacteria</taxon>
        <taxon>Burkholderiales</taxon>
        <taxon>Burkholderiaceae</taxon>
        <taxon>Paraburkholderia</taxon>
    </lineage>
</organism>
<dbReference type="Proteomes" id="UP000510888">
    <property type="component" value="Plasmid PPGU16_p3"/>
</dbReference>
<geneLocation type="plasmid" evidence="1 2">
    <name>PPGU16_p3</name>
</geneLocation>
<keyword evidence="2" id="KW-1185">Reference proteome</keyword>
<name>A0A7I8C2T9_9BURK</name>
<evidence type="ECO:0008006" key="3">
    <source>
        <dbReference type="Google" id="ProtNLM"/>
    </source>
</evidence>
<evidence type="ECO:0000313" key="1">
    <source>
        <dbReference type="EMBL" id="BCF95354.1"/>
    </source>
</evidence>
<protein>
    <recommendedName>
        <fullName evidence="3">Shufflon protein B</fullName>
    </recommendedName>
</protein>
<proteinExistence type="predicted"/>
<dbReference type="RefSeq" id="WP_180727762.1">
    <property type="nucleotide sequence ID" value="NZ_AP023178.1"/>
</dbReference>
<evidence type="ECO:0000313" key="2">
    <source>
        <dbReference type="Proteomes" id="UP000510888"/>
    </source>
</evidence>
<gene>
    <name evidence="1" type="ORF">PPGU16_84210</name>
</gene>
<accession>A0A7I8C2T9</accession>
<dbReference type="AlphaFoldDB" id="A0A7I8C2T9"/>
<keyword evidence="1" id="KW-0614">Plasmid</keyword>
<reference evidence="1 2" key="1">
    <citation type="journal article" date="2020" name="Genes (Basel)">
        <title>Genomic Comparison of Insect Gut Symbionts from Divergent Burkholderia Subclades.</title>
        <authorList>
            <person name="Takeshita K."/>
            <person name="Kikuchi Y."/>
        </authorList>
    </citation>
    <scope>NUCLEOTIDE SEQUENCE [LARGE SCALE GENOMIC DNA]</scope>
    <source>
        <strain evidence="1 2">PGU16</strain>
        <plasmid evidence="1 2">PPGU16_p3</plasmid>
    </source>
</reference>
<dbReference type="KEGG" id="plad:PPGU16_84210"/>
<dbReference type="EMBL" id="AP023178">
    <property type="protein sequence ID" value="BCF95354.1"/>
    <property type="molecule type" value="Genomic_DNA"/>
</dbReference>
<sequence length="64" mass="6788">MGRSWGSLAQSNCGWIAIPNGGNGGYGMQTQACPVGWYVAGYGNYREGDWKSTGEAQIYCCSAT</sequence>